<dbReference type="GO" id="GO:0000155">
    <property type="term" value="F:phosphorelay sensor kinase activity"/>
    <property type="evidence" value="ECO:0007669"/>
    <property type="project" value="InterPro"/>
</dbReference>
<keyword evidence="4 7" id="KW-0418">Kinase</keyword>
<dbReference type="STRING" id="1003.SAMN04488541_102624"/>
<evidence type="ECO:0000256" key="1">
    <source>
        <dbReference type="ARBA" id="ARBA00000085"/>
    </source>
</evidence>
<feature type="domain" description="Histidine kinase" evidence="6">
    <location>
        <begin position="60"/>
        <end position="280"/>
    </location>
</feature>
<dbReference type="InterPro" id="IPR005467">
    <property type="entry name" value="His_kinase_dom"/>
</dbReference>
<evidence type="ECO:0000313" key="8">
    <source>
        <dbReference type="Proteomes" id="UP000199513"/>
    </source>
</evidence>
<dbReference type="PRINTS" id="PR00344">
    <property type="entry name" value="BCTRLSENSOR"/>
</dbReference>
<keyword evidence="3" id="KW-0808">Transferase</keyword>
<dbReference type="InterPro" id="IPR050736">
    <property type="entry name" value="Sensor_HK_Regulatory"/>
</dbReference>
<evidence type="ECO:0000256" key="2">
    <source>
        <dbReference type="ARBA" id="ARBA00012438"/>
    </source>
</evidence>
<dbReference type="PANTHER" id="PTHR43711:SF1">
    <property type="entry name" value="HISTIDINE KINASE 1"/>
    <property type="match status" value="1"/>
</dbReference>
<reference evidence="7 8" key="1">
    <citation type="submission" date="2016-10" db="EMBL/GenBank/DDBJ databases">
        <authorList>
            <person name="de Groot N.N."/>
        </authorList>
    </citation>
    <scope>NUCLEOTIDE SEQUENCE [LARGE SCALE GENOMIC DNA]</scope>
    <source>
        <strain>GEY</strain>
        <strain evidence="8">DSM 9560</strain>
    </source>
</reference>
<evidence type="ECO:0000313" key="7">
    <source>
        <dbReference type="EMBL" id="SFF32893.1"/>
    </source>
</evidence>
<dbReference type="PROSITE" id="PS50109">
    <property type="entry name" value="HIS_KIN"/>
    <property type="match status" value="1"/>
</dbReference>
<sequence>MLQSQLIELIRQIEDENLLSKYLLDMEGAINGQKHVFQHLADSQKQVQDLKEQLDKLYSIISFDLGSPLKSLKSMIDLVQLDVENIENPLVSESVSYLNLQMEKLLFQMSNLLEWSSLQVKNFSLKIDDFDIQKVIDEVLAFYEKQAIQKGVSISKEIHEANMPLAQGDKRMIQQAISNFVSNAVKFCRKGDAVVLGAKVIDSKISVHIKDTGIGMGKAKIQNLFNPSRKSTQKGTANESGLGLGMITAKAILDLHQSPIQIWSEQGKGTEISFDLSASKPVISN</sequence>
<keyword evidence="5" id="KW-0902">Two-component regulatory system</keyword>
<dbReference type="Gene3D" id="3.30.565.10">
    <property type="entry name" value="Histidine kinase-like ATPase, C-terminal domain"/>
    <property type="match status" value="1"/>
</dbReference>
<gene>
    <name evidence="7" type="ORF">SAMN04488541_102624</name>
</gene>
<dbReference type="InterPro" id="IPR036097">
    <property type="entry name" value="HisK_dim/P_sf"/>
</dbReference>
<name>A0A1I2HU19_9BACT</name>
<protein>
    <recommendedName>
        <fullName evidence="2">histidine kinase</fullName>
        <ecNumber evidence="2">2.7.13.3</ecNumber>
    </recommendedName>
</protein>
<dbReference type="PANTHER" id="PTHR43711">
    <property type="entry name" value="TWO-COMPONENT HISTIDINE KINASE"/>
    <property type="match status" value="1"/>
</dbReference>
<dbReference type="Pfam" id="PF02518">
    <property type="entry name" value="HATPase_c"/>
    <property type="match status" value="1"/>
</dbReference>
<dbReference type="AlphaFoldDB" id="A0A1I2HU19"/>
<evidence type="ECO:0000256" key="3">
    <source>
        <dbReference type="ARBA" id="ARBA00022679"/>
    </source>
</evidence>
<proteinExistence type="predicted"/>
<dbReference type="Proteomes" id="UP000199513">
    <property type="component" value="Unassembled WGS sequence"/>
</dbReference>
<dbReference type="InterPro" id="IPR004358">
    <property type="entry name" value="Sig_transdc_His_kin-like_C"/>
</dbReference>
<organism evidence="7 8">
    <name type="scientific">Thermoflexibacter ruber</name>
    <dbReference type="NCBI Taxonomy" id="1003"/>
    <lineage>
        <taxon>Bacteria</taxon>
        <taxon>Pseudomonadati</taxon>
        <taxon>Bacteroidota</taxon>
        <taxon>Cytophagia</taxon>
        <taxon>Cytophagales</taxon>
        <taxon>Thermoflexibacteraceae</taxon>
        <taxon>Thermoflexibacter</taxon>
    </lineage>
</organism>
<dbReference type="InterPro" id="IPR036890">
    <property type="entry name" value="HATPase_C_sf"/>
</dbReference>
<keyword evidence="8" id="KW-1185">Reference proteome</keyword>
<evidence type="ECO:0000259" key="6">
    <source>
        <dbReference type="PROSITE" id="PS50109"/>
    </source>
</evidence>
<dbReference type="RefSeq" id="WP_221407684.1">
    <property type="nucleotide sequence ID" value="NZ_FONY01000026.1"/>
</dbReference>
<dbReference type="InterPro" id="IPR003594">
    <property type="entry name" value="HATPase_dom"/>
</dbReference>
<dbReference type="EC" id="2.7.13.3" evidence="2"/>
<dbReference type="EMBL" id="FONY01000026">
    <property type="protein sequence ID" value="SFF32893.1"/>
    <property type="molecule type" value="Genomic_DNA"/>
</dbReference>
<evidence type="ECO:0000256" key="5">
    <source>
        <dbReference type="ARBA" id="ARBA00023012"/>
    </source>
</evidence>
<dbReference type="SUPFAM" id="SSF47384">
    <property type="entry name" value="Homodimeric domain of signal transducing histidine kinase"/>
    <property type="match status" value="1"/>
</dbReference>
<dbReference type="SMART" id="SM00387">
    <property type="entry name" value="HATPase_c"/>
    <property type="match status" value="1"/>
</dbReference>
<dbReference type="SUPFAM" id="SSF55874">
    <property type="entry name" value="ATPase domain of HSP90 chaperone/DNA topoisomerase II/histidine kinase"/>
    <property type="match status" value="1"/>
</dbReference>
<accession>A0A1I2HU19</accession>
<comment type="catalytic activity">
    <reaction evidence="1">
        <text>ATP + protein L-histidine = ADP + protein N-phospho-L-histidine.</text>
        <dbReference type="EC" id="2.7.13.3"/>
    </reaction>
</comment>
<dbReference type="Gene3D" id="1.10.287.130">
    <property type="match status" value="1"/>
</dbReference>
<evidence type="ECO:0000256" key="4">
    <source>
        <dbReference type="ARBA" id="ARBA00022777"/>
    </source>
</evidence>